<keyword evidence="3" id="KW-1185">Reference proteome</keyword>
<dbReference type="GO" id="GO:0016787">
    <property type="term" value="F:hydrolase activity"/>
    <property type="evidence" value="ECO:0007669"/>
    <property type="project" value="UniProtKB-KW"/>
</dbReference>
<proteinExistence type="predicted"/>
<accession>A0A2T0UCP0</accession>
<dbReference type="Gene3D" id="1.20.150.30">
    <property type="entry name" value="Zincin-like metallopeptidase, N-terminal domain"/>
    <property type="match status" value="1"/>
</dbReference>
<dbReference type="InterPro" id="IPR042271">
    <property type="entry name" value="Zinicin_2_N"/>
</dbReference>
<sequence length="455" mass="49432">MRKRTGAFGPQRTRGPRIGQPWPGPPPLTYGWRMGSDIPFGFGNLGGDLPDPNDPRVQQMMQQLQQMMAQSLTSGPVNWQLARQLAESELEAENTVGPADQAHVAEAVRLADLWLDSVVNWPSGVTATDAWTRKQWIARTEDSWKQLAEPLAAQMGEAMQTLVPEEMAGMLGPMADLMKGVGSALFGAQMGQALAKLAGEVLSSTEVGLPLGKTGVAALLPGNIAAYAEGLELPVEEVRLFVALREAAAHRLFTHASWLRAHLLGALEAYAREIRIDEAAIEEAMSEMDLTDQEAAATLDLSEVFKPEDTEQQKAALARLATTLALIAGWINTVVAEAVGERLPTMDRLMESTRRRRASGGPVEQTFEALVGLQLDQAKVRAAERLWQSLAEARGTEGREAVWAHPDLMPSAADLERPESFAAVSEALEDLDLSMFDELAVNDPKDDDGDEPEEK</sequence>
<dbReference type="AlphaFoldDB" id="A0A2T0UCP0"/>
<keyword evidence="2" id="KW-0378">Hydrolase</keyword>
<dbReference type="NCBIfam" id="TIGR03624">
    <property type="entry name" value="putative hydrolase"/>
    <property type="match status" value="1"/>
</dbReference>
<evidence type="ECO:0000256" key="1">
    <source>
        <dbReference type="SAM" id="MobiDB-lite"/>
    </source>
</evidence>
<comment type="caution">
    <text evidence="2">The sequence shown here is derived from an EMBL/GenBank/DDBJ whole genome shotgun (WGS) entry which is preliminary data.</text>
</comment>
<name>A0A2T0UCP0_9ACTN</name>
<gene>
    <name evidence="2" type="ORF">B0I28_11217</name>
</gene>
<dbReference type="InterPro" id="IPR018766">
    <property type="entry name" value="Zinicin_2"/>
</dbReference>
<organism evidence="2 3">
    <name type="scientific">Glycomyces artemisiae</name>
    <dbReference type="NCBI Taxonomy" id="1076443"/>
    <lineage>
        <taxon>Bacteria</taxon>
        <taxon>Bacillati</taxon>
        <taxon>Actinomycetota</taxon>
        <taxon>Actinomycetes</taxon>
        <taxon>Glycomycetales</taxon>
        <taxon>Glycomycetaceae</taxon>
        <taxon>Glycomyces</taxon>
    </lineage>
</organism>
<dbReference type="Pfam" id="PF10103">
    <property type="entry name" value="Zincin_2"/>
    <property type="match status" value="1"/>
</dbReference>
<reference evidence="2 3" key="1">
    <citation type="submission" date="2018-03" db="EMBL/GenBank/DDBJ databases">
        <title>Genomic Encyclopedia of Type Strains, Phase III (KMG-III): the genomes of soil and plant-associated and newly described type strains.</title>
        <authorList>
            <person name="Whitman W."/>
        </authorList>
    </citation>
    <scope>NUCLEOTIDE SEQUENCE [LARGE SCALE GENOMIC DNA]</scope>
    <source>
        <strain evidence="2 3">CGMCC 4.7067</strain>
    </source>
</reference>
<feature type="region of interest" description="Disordered" evidence="1">
    <location>
        <begin position="1"/>
        <end position="24"/>
    </location>
</feature>
<dbReference type="PANTHER" id="PTHR39420">
    <property type="match status" value="1"/>
</dbReference>
<evidence type="ECO:0000313" key="2">
    <source>
        <dbReference type="EMBL" id="PRY55705.1"/>
    </source>
</evidence>
<protein>
    <submittedName>
        <fullName evidence="2">Putative hydrolase</fullName>
    </submittedName>
</protein>
<dbReference type="Proteomes" id="UP000238176">
    <property type="component" value="Unassembled WGS sequence"/>
</dbReference>
<evidence type="ECO:0000313" key="3">
    <source>
        <dbReference type="Proteomes" id="UP000238176"/>
    </source>
</evidence>
<dbReference type="PANTHER" id="PTHR39420:SF2">
    <property type="entry name" value="HYDROLASE"/>
    <property type="match status" value="1"/>
</dbReference>
<dbReference type="EMBL" id="PVTJ01000012">
    <property type="protein sequence ID" value="PRY55705.1"/>
    <property type="molecule type" value="Genomic_DNA"/>
</dbReference>
<dbReference type="SUPFAM" id="SSF55486">
    <property type="entry name" value="Metalloproteases ('zincins'), catalytic domain"/>
    <property type="match status" value="1"/>
</dbReference>